<dbReference type="Proteomes" id="UP001396334">
    <property type="component" value="Unassembled WGS sequence"/>
</dbReference>
<dbReference type="Gene3D" id="3.30.260.10">
    <property type="entry name" value="TCP-1-like chaperonin intermediate domain"/>
    <property type="match status" value="1"/>
</dbReference>
<evidence type="ECO:0000256" key="2">
    <source>
        <dbReference type="ARBA" id="ARBA00023186"/>
    </source>
</evidence>
<name>A0ABR2T7U7_9ROSI</name>
<evidence type="ECO:0000313" key="3">
    <source>
        <dbReference type="EMBL" id="KAK9033279.1"/>
    </source>
</evidence>
<dbReference type="SUPFAM" id="SSF52029">
    <property type="entry name" value="GroEL apical domain-like"/>
    <property type="match status" value="1"/>
</dbReference>
<organism evidence="3 4">
    <name type="scientific">Hibiscus sabdariffa</name>
    <name type="common">roselle</name>
    <dbReference type="NCBI Taxonomy" id="183260"/>
    <lineage>
        <taxon>Eukaryota</taxon>
        <taxon>Viridiplantae</taxon>
        <taxon>Streptophyta</taxon>
        <taxon>Embryophyta</taxon>
        <taxon>Tracheophyta</taxon>
        <taxon>Spermatophyta</taxon>
        <taxon>Magnoliopsida</taxon>
        <taxon>eudicotyledons</taxon>
        <taxon>Gunneridae</taxon>
        <taxon>Pentapetalae</taxon>
        <taxon>rosids</taxon>
        <taxon>malvids</taxon>
        <taxon>Malvales</taxon>
        <taxon>Malvaceae</taxon>
        <taxon>Malvoideae</taxon>
        <taxon>Hibiscus</taxon>
    </lineage>
</organism>
<dbReference type="InterPro" id="IPR001844">
    <property type="entry name" value="Cpn60/GroEL"/>
</dbReference>
<gene>
    <name evidence="3" type="ORF">V6N11_018312</name>
</gene>
<reference evidence="3 4" key="1">
    <citation type="journal article" date="2024" name="G3 (Bethesda)">
        <title>Genome assembly of Hibiscus sabdariffa L. provides insights into metabolisms of medicinal natural products.</title>
        <authorList>
            <person name="Kim T."/>
        </authorList>
    </citation>
    <scope>NUCLEOTIDE SEQUENCE [LARGE SCALE GENOMIC DNA]</scope>
    <source>
        <strain evidence="3">TK-2024</strain>
        <tissue evidence="3">Old leaves</tissue>
    </source>
</reference>
<proteinExistence type="inferred from homology"/>
<keyword evidence="4" id="KW-1185">Reference proteome</keyword>
<keyword evidence="2" id="KW-0143">Chaperone</keyword>
<dbReference type="InterPro" id="IPR027409">
    <property type="entry name" value="GroEL-like_apical_dom_sf"/>
</dbReference>
<evidence type="ECO:0000313" key="4">
    <source>
        <dbReference type="Proteomes" id="UP001396334"/>
    </source>
</evidence>
<accession>A0ABR2T7U7</accession>
<sequence>MRETCREGSNPNKVQEVHCELRECLSENAGADVVHQLELYMKSNDFAGDKVVHAFSQVLKVNAYIGGTLERSLLVHMFDERLPQINAASTDYSSGQGELHVSKELSKCIFLKDNDLMRILRRGNQWQNQRLNYRQRNNQSDVKACAREIVFDQSSRIVMQAGIDKLVDAIDKVCFDGVFSIESSYSFEIIIEVEEGMEINRGYIFSQFRTNSKNLICEFENVRVLITDKKILAIKYIIFLLEKTTQLRSPLLRIVEDVQREVLATLVVNKLRDVLNVAAINASSFGERREATLQDLDVQIHVMKVVANLVIEEENQKKIVEFASIKPLLMLLC</sequence>
<dbReference type="EMBL" id="JBBPBN010000008">
    <property type="protein sequence ID" value="KAK9033279.1"/>
    <property type="molecule type" value="Genomic_DNA"/>
</dbReference>
<dbReference type="InterPro" id="IPR027410">
    <property type="entry name" value="TCP-1-like_intermed_sf"/>
</dbReference>
<evidence type="ECO:0000256" key="1">
    <source>
        <dbReference type="ARBA" id="ARBA00006607"/>
    </source>
</evidence>
<dbReference type="Gene3D" id="3.50.7.10">
    <property type="entry name" value="GroEL"/>
    <property type="match status" value="1"/>
</dbReference>
<dbReference type="PANTHER" id="PTHR45633">
    <property type="entry name" value="60 KDA HEAT SHOCK PROTEIN, MITOCHONDRIAL"/>
    <property type="match status" value="1"/>
</dbReference>
<comment type="similarity">
    <text evidence="1">Belongs to the chaperonin (HSP60) family.</text>
</comment>
<comment type="caution">
    <text evidence="3">The sequence shown here is derived from an EMBL/GenBank/DDBJ whole genome shotgun (WGS) entry which is preliminary data.</text>
</comment>
<protein>
    <submittedName>
        <fullName evidence="3">Uncharacterized protein</fullName>
    </submittedName>
</protein>